<sequence>MRLRDAAATPVLGRAASAQAADSDFLRPPPGSARCSSSGRTARGRIRGLGGSSATGIYIEHLWCSAW</sequence>
<dbReference type="AlphaFoldDB" id="A0A0A9ECS0"/>
<protein>
    <submittedName>
        <fullName evidence="2">Uncharacterized protein</fullName>
    </submittedName>
</protein>
<reference evidence="2" key="2">
    <citation type="journal article" date="2015" name="Data Brief">
        <title>Shoot transcriptome of the giant reed, Arundo donax.</title>
        <authorList>
            <person name="Barrero R.A."/>
            <person name="Guerrero F.D."/>
            <person name="Moolhuijzen P."/>
            <person name="Goolsby J.A."/>
            <person name="Tidwell J."/>
            <person name="Bellgard S.E."/>
            <person name="Bellgard M.I."/>
        </authorList>
    </citation>
    <scope>NUCLEOTIDE SEQUENCE</scope>
    <source>
        <tissue evidence="2">Shoot tissue taken approximately 20 cm above the soil surface</tissue>
    </source>
</reference>
<feature type="region of interest" description="Disordered" evidence="1">
    <location>
        <begin position="15"/>
        <end position="52"/>
    </location>
</feature>
<proteinExistence type="predicted"/>
<reference evidence="2" key="1">
    <citation type="submission" date="2014-09" db="EMBL/GenBank/DDBJ databases">
        <authorList>
            <person name="Magalhaes I.L.F."/>
            <person name="Oliveira U."/>
            <person name="Santos F.R."/>
            <person name="Vidigal T.H.D.A."/>
            <person name="Brescovit A.D."/>
            <person name="Santos A.J."/>
        </authorList>
    </citation>
    <scope>NUCLEOTIDE SEQUENCE</scope>
    <source>
        <tissue evidence="2">Shoot tissue taken approximately 20 cm above the soil surface</tissue>
    </source>
</reference>
<name>A0A0A9ECS0_ARUDO</name>
<accession>A0A0A9ECS0</accession>
<evidence type="ECO:0000256" key="1">
    <source>
        <dbReference type="SAM" id="MobiDB-lite"/>
    </source>
</evidence>
<evidence type="ECO:0000313" key="2">
    <source>
        <dbReference type="EMBL" id="JAD98544.1"/>
    </source>
</evidence>
<organism evidence="2">
    <name type="scientific">Arundo donax</name>
    <name type="common">Giant reed</name>
    <name type="synonym">Donax arundinaceus</name>
    <dbReference type="NCBI Taxonomy" id="35708"/>
    <lineage>
        <taxon>Eukaryota</taxon>
        <taxon>Viridiplantae</taxon>
        <taxon>Streptophyta</taxon>
        <taxon>Embryophyta</taxon>
        <taxon>Tracheophyta</taxon>
        <taxon>Spermatophyta</taxon>
        <taxon>Magnoliopsida</taxon>
        <taxon>Liliopsida</taxon>
        <taxon>Poales</taxon>
        <taxon>Poaceae</taxon>
        <taxon>PACMAD clade</taxon>
        <taxon>Arundinoideae</taxon>
        <taxon>Arundineae</taxon>
        <taxon>Arundo</taxon>
    </lineage>
</organism>
<dbReference type="EMBL" id="GBRH01199351">
    <property type="protein sequence ID" value="JAD98544.1"/>
    <property type="molecule type" value="Transcribed_RNA"/>
</dbReference>